<feature type="domain" description="RNA polymerase sigma factor 70 region 1.1" evidence="1">
    <location>
        <begin position="8"/>
        <end position="83"/>
    </location>
</feature>
<dbReference type="InterPro" id="IPR013324">
    <property type="entry name" value="RNA_pol_sigma_r3/r4-like"/>
</dbReference>
<accession>A0ABT2S523</accession>
<protein>
    <submittedName>
        <fullName evidence="3">Uncharacterized protein</fullName>
    </submittedName>
</protein>
<name>A0ABT2S523_9FIRM</name>
<evidence type="ECO:0000259" key="2">
    <source>
        <dbReference type="Pfam" id="PF04539"/>
    </source>
</evidence>
<dbReference type="RefSeq" id="WP_262581252.1">
    <property type="nucleotide sequence ID" value="NZ_JAOQJV010000005.1"/>
</dbReference>
<dbReference type="InterPro" id="IPR036388">
    <property type="entry name" value="WH-like_DNA-bd_sf"/>
</dbReference>
<reference evidence="3 4" key="1">
    <citation type="journal article" date="2021" name="ISME Commun">
        <title>Automated analysis of genomic sequences facilitates high-throughput and comprehensive description of bacteria.</title>
        <authorList>
            <person name="Hitch T.C.A."/>
        </authorList>
    </citation>
    <scope>NUCLEOTIDE SEQUENCE [LARGE SCALE GENOMIC DNA]</scope>
    <source>
        <strain evidence="3 4">Sanger_02</strain>
    </source>
</reference>
<dbReference type="Gene3D" id="1.20.120.1810">
    <property type="match status" value="1"/>
</dbReference>
<dbReference type="Pfam" id="PF04539">
    <property type="entry name" value="Sigma70_r3"/>
    <property type="match status" value="1"/>
</dbReference>
<keyword evidence="4" id="KW-1185">Reference proteome</keyword>
<dbReference type="InterPro" id="IPR007127">
    <property type="entry name" value="RNA_pol_sigma_70_r1_1"/>
</dbReference>
<sequence>MADREEFQKKLAELLAKAAAQGNRMTQEELAAFFRDENLTEEQMELVVEFLMAQKIEVAGYTGHASEKAGEEDPRASLTEQEKAYVAEYLQDISNMDVTNEQEAMLDYYLPKVVEEAIKVHTTGAFIGDLIQEGSLSLMMAMSEAEGEPVEEEILEKVRMDMQMTLESQSETKRQEDKMVQKVSDLDETIRNMKEEYGRKVSVDEVADRMQISEDDVADILKLAGEEVEEEEE</sequence>
<evidence type="ECO:0000313" key="3">
    <source>
        <dbReference type="EMBL" id="MCU6699692.1"/>
    </source>
</evidence>
<evidence type="ECO:0000313" key="4">
    <source>
        <dbReference type="Proteomes" id="UP001207605"/>
    </source>
</evidence>
<dbReference type="Pfam" id="PF03979">
    <property type="entry name" value="Sigma70_r1_1"/>
    <property type="match status" value="1"/>
</dbReference>
<comment type="caution">
    <text evidence="3">The sequence shown here is derived from an EMBL/GenBank/DDBJ whole genome shotgun (WGS) entry which is preliminary data.</text>
</comment>
<evidence type="ECO:0000259" key="1">
    <source>
        <dbReference type="Pfam" id="PF03979"/>
    </source>
</evidence>
<dbReference type="Proteomes" id="UP001207605">
    <property type="component" value="Unassembled WGS sequence"/>
</dbReference>
<organism evidence="3 4">
    <name type="scientific">Dorea ammoniilytica</name>
    <dbReference type="NCBI Taxonomy" id="2981788"/>
    <lineage>
        <taxon>Bacteria</taxon>
        <taxon>Bacillati</taxon>
        <taxon>Bacillota</taxon>
        <taxon>Clostridia</taxon>
        <taxon>Lachnospirales</taxon>
        <taxon>Lachnospiraceae</taxon>
        <taxon>Dorea</taxon>
    </lineage>
</organism>
<dbReference type="Gene3D" id="1.10.10.10">
    <property type="entry name" value="Winged helix-like DNA-binding domain superfamily/Winged helix DNA-binding domain"/>
    <property type="match status" value="1"/>
</dbReference>
<gene>
    <name evidence="3" type="ORF">OCV65_05530</name>
</gene>
<dbReference type="SUPFAM" id="SSF88659">
    <property type="entry name" value="Sigma3 and sigma4 domains of RNA polymerase sigma factors"/>
    <property type="match status" value="1"/>
</dbReference>
<dbReference type="InterPro" id="IPR013325">
    <property type="entry name" value="RNA_pol_sigma_r2"/>
</dbReference>
<proteinExistence type="predicted"/>
<dbReference type="InterPro" id="IPR007624">
    <property type="entry name" value="RNA_pol_sigma70_r3"/>
</dbReference>
<feature type="domain" description="RNA polymerase sigma-70 region 3" evidence="2">
    <location>
        <begin position="184"/>
        <end position="224"/>
    </location>
</feature>
<dbReference type="SUPFAM" id="SSF88946">
    <property type="entry name" value="Sigma2 domain of RNA polymerase sigma factors"/>
    <property type="match status" value="1"/>
</dbReference>
<dbReference type="EMBL" id="JAOQJV010000005">
    <property type="protein sequence ID" value="MCU6699692.1"/>
    <property type="molecule type" value="Genomic_DNA"/>
</dbReference>